<protein>
    <submittedName>
        <fullName evidence="2">Pimeloyl-ACP methyl ester carboxylesterase</fullName>
    </submittedName>
</protein>
<sequence>MMAGHLWLRGGSVRSADGTEITYLVRGDGPVLVAVHGGLGSALSLVPLADHLTDRFTVALVNLRGHGTSQRGLSPPHIDRYTEDVCAVIDTLGPIDALFGYSFGAVVALETASSATDLVPRLALYEPPLPVTYPIPDLDWIRGMLDAGRFEELVLHALTRGGGGLSPAEVAAARDNPLWLANVAHAPTLLPTMEVLSGLPADVRRYAGLRRPTTLVSGTASAAFLHQAIELLARELSHARLVQLTGQGHHVAPEPLAAVLKTTWRQ</sequence>
<gene>
    <name evidence="2" type="ORF">JOF57_006055</name>
</gene>
<dbReference type="InterPro" id="IPR029058">
    <property type="entry name" value="AB_hydrolase_fold"/>
</dbReference>
<accession>A0ABS5A2Z3</accession>
<dbReference type="SUPFAM" id="SSF53474">
    <property type="entry name" value="alpha/beta-Hydrolases"/>
    <property type="match status" value="1"/>
</dbReference>
<evidence type="ECO:0000313" key="2">
    <source>
        <dbReference type="EMBL" id="MBP2456142.1"/>
    </source>
</evidence>
<dbReference type="PANTHER" id="PTHR43798:SF33">
    <property type="entry name" value="HYDROLASE, PUTATIVE (AFU_ORTHOLOGUE AFUA_2G14860)-RELATED"/>
    <property type="match status" value="1"/>
</dbReference>
<organism evidence="2 3">
    <name type="scientific">Mycolicibacterium lutetiense</name>
    <dbReference type="NCBI Taxonomy" id="1641992"/>
    <lineage>
        <taxon>Bacteria</taxon>
        <taxon>Bacillati</taxon>
        <taxon>Actinomycetota</taxon>
        <taxon>Actinomycetes</taxon>
        <taxon>Mycobacteriales</taxon>
        <taxon>Mycobacteriaceae</taxon>
        <taxon>Mycolicibacterium</taxon>
    </lineage>
</organism>
<dbReference type="RefSeq" id="WP_209923140.1">
    <property type="nucleotide sequence ID" value="NZ_JAGIOP010000002.1"/>
</dbReference>
<dbReference type="InterPro" id="IPR050266">
    <property type="entry name" value="AB_hydrolase_sf"/>
</dbReference>
<keyword evidence="3" id="KW-1185">Reference proteome</keyword>
<proteinExistence type="predicted"/>
<dbReference type="Gene3D" id="3.40.50.1820">
    <property type="entry name" value="alpha/beta hydrolase"/>
    <property type="match status" value="1"/>
</dbReference>
<dbReference type="EMBL" id="JAGIOP010000002">
    <property type="protein sequence ID" value="MBP2456142.1"/>
    <property type="molecule type" value="Genomic_DNA"/>
</dbReference>
<feature type="domain" description="AB hydrolase-1" evidence="1">
    <location>
        <begin position="30"/>
        <end position="251"/>
    </location>
</feature>
<evidence type="ECO:0000259" key="1">
    <source>
        <dbReference type="Pfam" id="PF00561"/>
    </source>
</evidence>
<name>A0ABS5A2Z3_9MYCO</name>
<dbReference type="PANTHER" id="PTHR43798">
    <property type="entry name" value="MONOACYLGLYCEROL LIPASE"/>
    <property type="match status" value="1"/>
</dbReference>
<comment type="caution">
    <text evidence="2">The sequence shown here is derived from an EMBL/GenBank/DDBJ whole genome shotgun (WGS) entry which is preliminary data.</text>
</comment>
<dbReference type="Proteomes" id="UP000694460">
    <property type="component" value="Unassembled WGS sequence"/>
</dbReference>
<evidence type="ECO:0000313" key="3">
    <source>
        <dbReference type="Proteomes" id="UP000694460"/>
    </source>
</evidence>
<dbReference type="InterPro" id="IPR000073">
    <property type="entry name" value="AB_hydrolase_1"/>
</dbReference>
<reference evidence="2 3" key="1">
    <citation type="submission" date="2021-03" db="EMBL/GenBank/DDBJ databases">
        <title>Sequencing the genomes of 1000 actinobacteria strains.</title>
        <authorList>
            <person name="Klenk H.-P."/>
        </authorList>
    </citation>
    <scope>NUCLEOTIDE SEQUENCE [LARGE SCALE GENOMIC DNA]</scope>
    <source>
        <strain evidence="2 3">DSM 46713</strain>
    </source>
</reference>
<dbReference type="Pfam" id="PF00561">
    <property type="entry name" value="Abhydrolase_1"/>
    <property type="match status" value="1"/>
</dbReference>